<proteinExistence type="predicted"/>
<feature type="domain" description="RNase H type-1" evidence="1">
    <location>
        <begin position="5"/>
        <end position="83"/>
    </location>
</feature>
<dbReference type="Pfam" id="PF13456">
    <property type="entry name" value="RVT_3"/>
    <property type="match status" value="1"/>
</dbReference>
<dbReference type="GO" id="GO:0004523">
    <property type="term" value="F:RNA-DNA hybrid ribonuclease activity"/>
    <property type="evidence" value="ECO:0007669"/>
    <property type="project" value="InterPro"/>
</dbReference>
<dbReference type="EMBL" id="ASHM01127147">
    <property type="protein sequence ID" value="PNX58316.1"/>
    <property type="molecule type" value="Genomic_DNA"/>
</dbReference>
<dbReference type="AlphaFoldDB" id="A0A2K3JWE2"/>
<sequence>SGGITTNINAELQAILHSFQMAWNNGYRYVECESDCQSDLNFIQDEVHTTHLYAPVIDLIKRFIDYPWLLSFHHSLREGNSCAGRTGIGLHHSFALFCPAPEQKLSGICKALQL</sequence>
<accession>A0A2K3JWE2</accession>
<organism evidence="2 3">
    <name type="scientific">Trifolium pratense</name>
    <name type="common">Red clover</name>
    <dbReference type="NCBI Taxonomy" id="57577"/>
    <lineage>
        <taxon>Eukaryota</taxon>
        <taxon>Viridiplantae</taxon>
        <taxon>Streptophyta</taxon>
        <taxon>Embryophyta</taxon>
        <taxon>Tracheophyta</taxon>
        <taxon>Spermatophyta</taxon>
        <taxon>Magnoliopsida</taxon>
        <taxon>eudicotyledons</taxon>
        <taxon>Gunneridae</taxon>
        <taxon>Pentapetalae</taxon>
        <taxon>rosids</taxon>
        <taxon>fabids</taxon>
        <taxon>Fabales</taxon>
        <taxon>Fabaceae</taxon>
        <taxon>Papilionoideae</taxon>
        <taxon>50 kb inversion clade</taxon>
        <taxon>NPAAA clade</taxon>
        <taxon>Hologalegina</taxon>
        <taxon>IRL clade</taxon>
        <taxon>Trifolieae</taxon>
        <taxon>Trifolium</taxon>
    </lineage>
</organism>
<dbReference type="Proteomes" id="UP000236291">
    <property type="component" value="Unassembled WGS sequence"/>
</dbReference>
<dbReference type="InterPro" id="IPR012337">
    <property type="entry name" value="RNaseH-like_sf"/>
</dbReference>
<name>A0A2K3JWE2_TRIPR</name>
<dbReference type="InterPro" id="IPR002156">
    <property type="entry name" value="RNaseH_domain"/>
</dbReference>
<evidence type="ECO:0000313" key="3">
    <source>
        <dbReference type="Proteomes" id="UP000236291"/>
    </source>
</evidence>
<dbReference type="GO" id="GO:0003676">
    <property type="term" value="F:nucleic acid binding"/>
    <property type="evidence" value="ECO:0007669"/>
    <property type="project" value="InterPro"/>
</dbReference>
<reference evidence="2 3" key="1">
    <citation type="journal article" date="2014" name="Am. J. Bot.">
        <title>Genome assembly and annotation for red clover (Trifolium pratense; Fabaceae).</title>
        <authorList>
            <person name="Istvanek J."/>
            <person name="Jaros M."/>
            <person name="Krenek A."/>
            <person name="Repkova J."/>
        </authorList>
    </citation>
    <scope>NUCLEOTIDE SEQUENCE [LARGE SCALE GENOMIC DNA]</scope>
    <source>
        <strain evidence="3">cv. Tatra</strain>
        <tissue evidence="2">Young leaves</tissue>
    </source>
</reference>
<gene>
    <name evidence="2" type="ORF">L195_g059131</name>
</gene>
<dbReference type="CDD" id="cd06222">
    <property type="entry name" value="RNase_H_like"/>
    <property type="match status" value="1"/>
</dbReference>
<comment type="caution">
    <text evidence="2">The sequence shown here is derived from an EMBL/GenBank/DDBJ whole genome shotgun (WGS) entry which is preliminary data.</text>
</comment>
<dbReference type="SUPFAM" id="SSF53098">
    <property type="entry name" value="Ribonuclease H-like"/>
    <property type="match status" value="1"/>
</dbReference>
<dbReference type="PANTHER" id="PTHR34023:SF5">
    <property type="entry name" value="RNASE H TYPE-1 DOMAIN-CONTAINING PROTEIN"/>
    <property type="match status" value="1"/>
</dbReference>
<dbReference type="InterPro" id="IPR044730">
    <property type="entry name" value="RNase_H-like_dom_plant"/>
</dbReference>
<dbReference type="Gene3D" id="3.30.420.10">
    <property type="entry name" value="Ribonuclease H-like superfamily/Ribonuclease H"/>
    <property type="match status" value="1"/>
</dbReference>
<feature type="non-terminal residue" evidence="2">
    <location>
        <position position="1"/>
    </location>
</feature>
<dbReference type="InterPro" id="IPR036397">
    <property type="entry name" value="RNaseH_sf"/>
</dbReference>
<evidence type="ECO:0000259" key="1">
    <source>
        <dbReference type="Pfam" id="PF13456"/>
    </source>
</evidence>
<evidence type="ECO:0000313" key="2">
    <source>
        <dbReference type="EMBL" id="PNX58316.1"/>
    </source>
</evidence>
<protein>
    <recommendedName>
        <fullName evidence="1">RNase H type-1 domain-containing protein</fullName>
    </recommendedName>
</protein>
<reference evidence="2 3" key="2">
    <citation type="journal article" date="2017" name="Front. Plant Sci.">
        <title>Gene Classification and Mining of Molecular Markers Useful in Red Clover (Trifolium pratense) Breeding.</title>
        <authorList>
            <person name="Istvanek J."/>
            <person name="Dluhosova J."/>
            <person name="Dluhos P."/>
            <person name="Patkova L."/>
            <person name="Nedelnik J."/>
            <person name="Repkova J."/>
        </authorList>
    </citation>
    <scope>NUCLEOTIDE SEQUENCE [LARGE SCALE GENOMIC DNA]</scope>
    <source>
        <strain evidence="3">cv. Tatra</strain>
        <tissue evidence="2">Young leaves</tissue>
    </source>
</reference>
<dbReference type="PANTHER" id="PTHR34023">
    <property type="entry name" value="RNASE H DOMAIN-CONTAINING PROTEIN"/>
    <property type="match status" value="1"/>
</dbReference>